<reference evidence="5 6" key="1">
    <citation type="submission" date="2017-04" db="EMBL/GenBank/DDBJ databases">
        <authorList>
            <person name="Afonso C.L."/>
            <person name="Miller P.J."/>
            <person name="Scott M.A."/>
            <person name="Spackman E."/>
            <person name="Goraichik I."/>
            <person name="Dimitrov K.M."/>
            <person name="Suarez D.L."/>
            <person name="Swayne D.E."/>
        </authorList>
    </citation>
    <scope>NUCLEOTIDE SEQUENCE [LARGE SCALE GENOMIC DNA]</scope>
    <source>
        <strain evidence="5 6">DSM 26133</strain>
    </source>
</reference>
<dbReference type="EMBL" id="FWYF01000001">
    <property type="protein sequence ID" value="SMD32449.1"/>
    <property type="molecule type" value="Genomic_DNA"/>
</dbReference>
<organism evidence="5 6">
    <name type="scientific">Reichenbachiella faecimaris</name>
    <dbReference type="NCBI Taxonomy" id="692418"/>
    <lineage>
        <taxon>Bacteria</taxon>
        <taxon>Pseudomonadati</taxon>
        <taxon>Bacteroidota</taxon>
        <taxon>Cytophagia</taxon>
        <taxon>Cytophagales</taxon>
        <taxon>Reichenbachiellaceae</taxon>
        <taxon>Reichenbachiella</taxon>
    </lineage>
</organism>
<dbReference type="Gene3D" id="1.20.59.10">
    <property type="entry name" value="Chorismate mutase"/>
    <property type="match status" value="1"/>
</dbReference>
<dbReference type="GO" id="GO:0046417">
    <property type="term" value="P:chorismate metabolic process"/>
    <property type="evidence" value="ECO:0007669"/>
    <property type="project" value="InterPro"/>
</dbReference>
<evidence type="ECO:0000259" key="4">
    <source>
        <dbReference type="PROSITE" id="PS51168"/>
    </source>
</evidence>
<dbReference type="Pfam" id="PF00793">
    <property type="entry name" value="DAHP_synth_1"/>
    <property type="match status" value="1"/>
</dbReference>
<evidence type="ECO:0000256" key="1">
    <source>
        <dbReference type="ARBA" id="ARBA00012404"/>
    </source>
</evidence>
<feature type="coiled-coil region" evidence="3">
    <location>
        <begin position="268"/>
        <end position="295"/>
    </location>
</feature>
<dbReference type="InterPro" id="IPR036263">
    <property type="entry name" value="Chorismate_II_sf"/>
</dbReference>
<dbReference type="PROSITE" id="PS51168">
    <property type="entry name" value="CHORISMATE_MUT_2"/>
    <property type="match status" value="1"/>
</dbReference>
<dbReference type="SUPFAM" id="SSF51569">
    <property type="entry name" value="Aldolase"/>
    <property type="match status" value="1"/>
</dbReference>
<dbReference type="STRING" id="692418.SAMN04488029_0794"/>
<dbReference type="Gene3D" id="3.20.20.70">
    <property type="entry name" value="Aldolase class I"/>
    <property type="match status" value="1"/>
</dbReference>
<dbReference type="PANTHER" id="PTHR43018:SF1">
    <property type="entry name" value="PROTEIN AROA(G)"/>
    <property type="match status" value="1"/>
</dbReference>
<dbReference type="InterPro" id="IPR036979">
    <property type="entry name" value="CM_dom_sf"/>
</dbReference>
<keyword evidence="3" id="KW-0175">Coiled coil</keyword>
<evidence type="ECO:0000256" key="3">
    <source>
        <dbReference type="SAM" id="Coils"/>
    </source>
</evidence>
<sequence length="370" mass="41559">MDVKLTLSPLENWIEGLDQPLVISGPCSAESEEQVLETARQLKEHTNIKVLRAGIWKPRTRPGAFEGIGVVGLKWLKKAKEETGLLTAVEVATAEHVELALKFGVDILWVGARTTVNPFAVQEVADALRGYDVPVLVKNPINPDLQLWIGALERINQAGITKLGGIHRGFSPMSGSQYRNDPSWEIPIELKRIIPALPIVCDPSHIAGNRTLIEPISQKAFDMQMNGIMIESHIDPDNALSDAKQQITPKTLAGILDRLIIREPATENVDFELRLKELRSKIDKIDNELLEVMGARMQVAEEIALHKKEHNITILQVNRYEEIMNDRIQKGKNVLLKEEFVKHLYELIHDNSIKRQTEIMNTENKAGETV</sequence>
<evidence type="ECO:0000313" key="5">
    <source>
        <dbReference type="EMBL" id="SMD32449.1"/>
    </source>
</evidence>
<dbReference type="InterPro" id="IPR006218">
    <property type="entry name" value="DAHP1/KDSA"/>
</dbReference>
<dbReference type="GO" id="GO:0016740">
    <property type="term" value="F:transferase activity"/>
    <property type="evidence" value="ECO:0007669"/>
    <property type="project" value="UniProtKB-KW"/>
</dbReference>
<dbReference type="Pfam" id="PF01817">
    <property type="entry name" value="CM_2"/>
    <property type="match status" value="1"/>
</dbReference>
<dbReference type="PANTHER" id="PTHR43018">
    <property type="entry name" value="PHOSPHO-2-DEHYDRO-3-DEOXYHEPTONATE ALDOLASE"/>
    <property type="match status" value="1"/>
</dbReference>
<dbReference type="RefSeq" id="WP_084371107.1">
    <property type="nucleotide sequence ID" value="NZ_FWYF01000001.1"/>
</dbReference>
<dbReference type="GO" id="GO:0004106">
    <property type="term" value="F:chorismate mutase activity"/>
    <property type="evidence" value="ECO:0007669"/>
    <property type="project" value="UniProtKB-EC"/>
</dbReference>
<evidence type="ECO:0000313" key="6">
    <source>
        <dbReference type="Proteomes" id="UP000192472"/>
    </source>
</evidence>
<dbReference type="InterPro" id="IPR052899">
    <property type="entry name" value="Class-I_DAHP_synthase"/>
</dbReference>
<dbReference type="OrthoDB" id="9780456at2"/>
<dbReference type="SMART" id="SM00830">
    <property type="entry name" value="CM_2"/>
    <property type="match status" value="1"/>
</dbReference>
<evidence type="ECO:0000256" key="2">
    <source>
        <dbReference type="ARBA" id="ARBA00022679"/>
    </source>
</evidence>
<feature type="domain" description="Chorismate mutase" evidence="4">
    <location>
        <begin position="269"/>
        <end position="360"/>
    </location>
</feature>
<keyword evidence="2" id="KW-0808">Transferase</keyword>
<dbReference type="SUPFAM" id="SSF48600">
    <property type="entry name" value="Chorismate mutase II"/>
    <property type="match status" value="1"/>
</dbReference>
<accession>A0A1W2G6Z9</accession>
<keyword evidence="6" id="KW-1185">Reference proteome</keyword>
<proteinExistence type="predicted"/>
<protein>
    <recommendedName>
        <fullName evidence="1">chorismate mutase</fullName>
        <ecNumber evidence="1">5.4.99.5</ecNumber>
    </recommendedName>
</protein>
<name>A0A1W2G6Z9_REIFA</name>
<dbReference type="EC" id="5.4.99.5" evidence="1"/>
<dbReference type="InterPro" id="IPR013785">
    <property type="entry name" value="Aldolase_TIM"/>
</dbReference>
<dbReference type="AlphaFoldDB" id="A0A1W2G6Z9"/>
<gene>
    <name evidence="5" type="ORF">SAMN04488029_0794</name>
</gene>
<dbReference type="InterPro" id="IPR002701">
    <property type="entry name" value="CM_II_prokaryot"/>
</dbReference>
<dbReference type="Proteomes" id="UP000192472">
    <property type="component" value="Unassembled WGS sequence"/>
</dbReference>